<organism evidence="1">
    <name type="scientific">Desulfofervidus auxilii</name>
    <dbReference type="NCBI Taxonomy" id="1621989"/>
    <lineage>
        <taxon>Bacteria</taxon>
        <taxon>Pseudomonadati</taxon>
        <taxon>Thermodesulfobacteriota</taxon>
        <taxon>Candidatus Desulfofervidia</taxon>
        <taxon>Candidatus Desulfofervidales</taxon>
        <taxon>Candidatus Desulfofervidaceae</taxon>
        <taxon>Candidatus Desulfofervidus</taxon>
    </lineage>
</organism>
<dbReference type="Proteomes" id="UP000886289">
    <property type="component" value="Unassembled WGS sequence"/>
</dbReference>
<evidence type="ECO:0000313" key="1">
    <source>
        <dbReference type="EMBL" id="HDD43473.1"/>
    </source>
</evidence>
<dbReference type="GO" id="GO:0005975">
    <property type="term" value="P:carbohydrate metabolic process"/>
    <property type="evidence" value="ECO:0007669"/>
    <property type="project" value="InterPro"/>
</dbReference>
<dbReference type="InterPro" id="IPR011330">
    <property type="entry name" value="Glyco_hydro/deAcase_b/a-brl"/>
</dbReference>
<accession>A0A7C0U1R5</accession>
<feature type="non-terminal residue" evidence="1">
    <location>
        <position position="284"/>
    </location>
</feature>
<proteinExistence type="predicted"/>
<protein>
    <recommendedName>
        <fullName evidence="2">NodB homology domain-containing protein</fullName>
    </recommendedName>
</protein>
<reference evidence="1" key="1">
    <citation type="journal article" date="2020" name="mSystems">
        <title>Genome- and Community-Level Interaction Insights into Carbon Utilization and Element Cycling Functions of Hydrothermarchaeota in Hydrothermal Sediment.</title>
        <authorList>
            <person name="Zhou Z."/>
            <person name="Liu Y."/>
            <person name="Xu W."/>
            <person name="Pan J."/>
            <person name="Luo Z.H."/>
            <person name="Li M."/>
        </authorList>
    </citation>
    <scope>NUCLEOTIDE SEQUENCE [LARGE SCALE GENOMIC DNA]</scope>
    <source>
        <strain evidence="1">HyVt-233</strain>
    </source>
</reference>
<dbReference type="Gene3D" id="3.20.20.370">
    <property type="entry name" value="Glycoside hydrolase/deacetylase"/>
    <property type="match status" value="1"/>
</dbReference>
<sequence>MIKVFITIDVETSIGGAFAKPDKLRPVGANKRIYGQIGNKEYGIPLIIEILNSYNLKATFFVEPFCIFYFGEKMIKEVCHYILNHGHDVQMHLHPNYQIFKYPDWQERAKRKELFPDIIAKYTLDEQINLIKQGKKILGKYGIKPIAFRAGCFGANLNTLTALKENDFLIDSSYNLSFLGKTCFIYPLPITNNQSLITSLNDLTPINGIYELPITNYYDFKIGNFKRLRNLDICASSFYEMKKILKYGLKKGPKHITFILHSFSFIKKRDVQYKTAKPNFIVIN</sequence>
<dbReference type="EMBL" id="DRBS01000049">
    <property type="protein sequence ID" value="HDD43473.1"/>
    <property type="molecule type" value="Genomic_DNA"/>
</dbReference>
<comment type="caution">
    <text evidence="1">The sequence shown here is derived from an EMBL/GenBank/DDBJ whole genome shotgun (WGS) entry which is preliminary data.</text>
</comment>
<dbReference type="SUPFAM" id="SSF88713">
    <property type="entry name" value="Glycoside hydrolase/deacetylase"/>
    <property type="match status" value="1"/>
</dbReference>
<name>A0A7C0U1R5_DESA2</name>
<dbReference type="AlphaFoldDB" id="A0A7C0U1R5"/>
<gene>
    <name evidence="1" type="ORF">ENG63_01230</name>
</gene>
<evidence type="ECO:0008006" key="2">
    <source>
        <dbReference type="Google" id="ProtNLM"/>
    </source>
</evidence>